<sequence length="66" mass="6132">PIPNHVGEDGEAEAAVGAEAVAAVDGAEAAAVGAEAAAVGAEAAEAGENETDGGAITELTDGNWGS</sequence>
<protein>
    <submittedName>
        <fullName evidence="3">Major capsid protein</fullName>
    </submittedName>
</protein>
<name>A0A183CSY4_GLOPA</name>
<accession>A0A183CSY4</accession>
<reference evidence="2" key="2">
    <citation type="submission" date="2014-05" db="EMBL/GenBank/DDBJ databases">
        <title>The genome and life-stage specific transcriptomes of Globodera pallida elucidate key aspects of plant parasitism by a cyst nematode.</title>
        <authorList>
            <person name="Cotton J.A."/>
            <person name="Lilley C.J."/>
            <person name="Jones L.M."/>
            <person name="Kikuchi T."/>
            <person name="Reid A.J."/>
            <person name="Thorpe P."/>
            <person name="Tsai I.J."/>
            <person name="Beasley H."/>
            <person name="Blok V."/>
            <person name="Cock P.J.A."/>
            <person name="Van den Akker S.E."/>
            <person name="Holroyd N."/>
            <person name="Hunt M."/>
            <person name="Mantelin S."/>
            <person name="Naghra H."/>
            <person name="Pain A."/>
            <person name="Palomares-Rius J.E."/>
            <person name="Zarowiecki M."/>
            <person name="Berriman M."/>
            <person name="Jones J.T."/>
            <person name="Urwin P.E."/>
        </authorList>
    </citation>
    <scope>NUCLEOTIDE SEQUENCE [LARGE SCALE GENOMIC DNA]</scope>
    <source>
        <strain evidence="2">Lindley</strain>
    </source>
</reference>
<evidence type="ECO:0000313" key="3">
    <source>
        <dbReference type="WBParaSite" id="GPLIN_001599200"/>
    </source>
</evidence>
<dbReference type="Proteomes" id="UP000050741">
    <property type="component" value="Unassembled WGS sequence"/>
</dbReference>
<evidence type="ECO:0000313" key="2">
    <source>
        <dbReference type="Proteomes" id="UP000050741"/>
    </source>
</evidence>
<dbReference type="WBParaSite" id="GPLIN_001599200">
    <property type="protein sequence ID" value="GPLIN_001599200"/>
    <property type="gene ID" value="GPLIN_001599200"/>
</dbReference>
<dbReference type="AlphaFoldDB" id="A0A183CSY4"/>
<proteinExistence type="predicted"/>
<reference evidence="3" key="3">
    <citation type="submission" date="2016-06" db="UniProtKB">
        <authorList>
            <consortium name="WormBaseParasite"/>
        </authorList>
    </citation>
    <scope>IDENTIFICATION</scope>
</reference>
<evidence type="ECO:0000256" key="1">
    <source>
        <dbReference type="SAM" id="MobiDB-lite"/>
    </source>
</evidence>
<feature type="region of interest" description="Disordered" evidence="1">
    <location>
        <begin position="43"/>
        <end position="66"/>
    </location>
</feature>
<reference evidence="2" key="1">
    <citation type="submission" date="2013-12" db="EMBL/GenBank/DDBJ databases">
        <authorList>
            <person name="Aslett M."/>
        </authorList>
    </citation>
    <scope>NUCLEOTIDE SEQUENCE [LARGE SCALE GENOMIC DNA]</scope>
    <source>
        <strain evidence="2">Lindley</strain>
    </source>
</reference>
<organism evidence="2 3">
    <name type="scientific">Globodera pallida</name>
    <name type="common">Potato cyst nematode worm</name>
    <name type="synonym">Heterodera pallida</name>
    <dbReference type="NCBI Taxonomy" id="36090"/>
    <lineage>
        <taxon>Eukaryota</taxon>
        <taxon>Metazoa</taxon>
        <taxon>Ecdysozoa</taxon>
        <taxon>Nematoda</taxon>
        <taxon>Chromadorea</taxon>
        <taxon>Rhabditida</taxon>
        <taxon>Tylenchina</taxon>
        <taxon>Tylenchomorpha</taxon>
        <taxon>Tylenchoidea</taxon>
        <taxon>Heteroderidae</taxon>
        <taxon>Heteroderinae</taxon>
        <taxon>Globodera</taxon>
    </lineage>
</organism>
<keyword evidence="2" id="KW-1185">Reference proteome</keyword>